<gene>
    <name evidence="1" type="ORF">S12H4_31879</name>
</gene>
<protein>
    <recommendedName>
        <fullName evidence="2">CoA-binding domain-containing protein</fullName>
    </recommendedName>
</protein>
<accession>X1UMF8</accession>
<comment type="caution">
    <text evidence="1">The sequence shown here is derived from an EMBL/GenBank/DDBJ whole genome shotgun (WGS) entry which is preliminary data.</text>
</comment>
<sequence length="64" mass="6813">SSLRAIREDGAAAIILGFAGMPQSLNLLQGKLAESGYAIPVINPTFSTLRMAECLIDLEILHSN</sequence>
<proteinExistence type="predicted"/>
<reference evidence="1" key="1">
    <citation type="journal article" date="2014" name="Front. Microbiol.">
        <title>High frequency of phylogenetically diverse reductive dehalogenase-homologous genes in deep subseafloor sedimentary metagenomes.</title>
        <authorList>
            <person name="Kawai M."/>
            <person name="Futagami T."/>
            <person name="Toyoda A."/>
            <person name="Takaki Y."/>
            <person name="Nishi S."/>
            <person name="Hori S."/>
            <person name="Arai W."/>
            <person name="Tsubouchi T."/>
            <person name="Morono Y."/>
            <person name="Uchiyama I."/>
            <person name="Ito T."/>
            <person name="Fujiyama A."/>
            <person name="Inagaki F."/>
            <person name="Takami H."/>
        </authorList>
    </citation>
    <scope>NUCLEOTIDE SEQUENCE</scope>
    <source>
        <strain evidence="1">Expedition CK06-06</strain>
    </source>
</reference>
<dbReference type="InterPro" id="IPR053714">
    <property type="entry name" value="Iso_Racemase_Enz_sf"/>
</dbReference>
<dbReference type="AlphaFoldDB" id="X1UMF8"/>
<name>X1UMF8_9ZZZZ</name>
<dbReference type="Gene3D" id="3.40.50.12500">
    <property type="match status" value="1"/>
</dbReference>
<feature type="non-terminal residue" evidence="1">
    <location>
        <position position="1"/>
    </location>
</feature>
<evidence type="ECO:0008006" key="2">
    <source>
        <dbReference type="Google" id="ProtNLM"/>
    </source>
</evidence>
<organism evidence="1">
    <name type="scientific">marine sediment metagenome</name>
    <dbReference type="NCBI Taxonomy" id="412755"/>
    <lineage>
        <taxon>unclassified sequences</taxon>
        <taxon>metagenomes</taxon>
        <taxon>ecological metagenomes</taxon>
    </lineage>
</organism>
<evidence type="ECO:0000313" key="1">
    <source>
        <dbReference type="EMBL" id="GAJ01066.1"/>
    </source>
</evidence>
<dbReference type="EMBL" id="BARW01018645">
    <property type="protein sequence ID" value="GAJ01066.1"/>
    <property type="molecule type" value="Genomic_DNA"/>
</dbReference>